<keyword evidence="3" id="KW-0560">Oxidoreductase</keyword>
<feature type="compositionally biased region" description="Basic and acidic residues" evidence="6">
    <location>
        <begin position="22"/>
        <end position="32"/>
    </location>
</feature>
<dbReference type="Pfam" id="PF03055">
    <property type="entry name" value="RPE65"/>
    <property type="match status" value="1"/>
</dbReference>
<name>A0AAN9G9X1_9CAEN</name>
<dbReference type="PANTHER" id="PTHR10543:SF24">
    <property type="entry name" value="CAROTENOID ISOMEROOXYGENASE"/>
    <property type="match status" value="1"/>
</dbReference>
<feature type="binding site" evidence="5">
    <location>
        <position position="250"/>
    </location>
    <ligand>
        <name>Fe cation</name>
        <dbReference type="ChEBI" id="CHEBI:24875"/>
        <note>catalytic</note>
    </ligand>
</feature>
<reference evidence="7 8" key="1">
    <citation type="submission" date="2024-02" db="EMBL/GenBank/DDBJ databases">
        <title>Chromosome-scale genome assembly of the rough periwinkle Littorina saxatilis.</title>
        <authorList>
            <person name="De Jode A."/>
            <person name="Faria R."/>
            <person name="Formenti G."/>
            <person name="Sims Y."/>
            <person name="Smith T.P."/>
            <person name="Tracey A."/>
            <person name="Wood J.M.D."/>
            <person name="Zagrodzka Z.B."/>
            <person name="Johannesson K."/>
            <person name="Butlin R.K."/>
            <person name="Leder E.H."/>
        </authorList>
    </citation>
    <scope>NUCLEOTIDE SEQUENCE [LARGE SCALE GENOMIC DNA]</scope>
    <source>
        <strain evidence="7">Snail1</strain>
        <tissue evidence="7">Muscle</tissue>
    </source>
</reference>
<comment type="cofactor">
    <cofactor evidence="5">
        <name>Fe(2+)</name>
        <dbReference type="ChEBI" id="CHEBI:29033"/>
    </cofactor>
    <text evidence="5">Binds 1 Fe(2+) ion per subunit.</text>
</comment>
<evidence type="ECO:0000256" key="3">
    <source>
        <dbReference type="ARBA" id="ARBA00023002"/>
    </source>
</evidence>
<dbReference type="PANTHER" id="PTHR10543">
    <property type="entry name" value="BETA-CAROTENE DIOXYGENASE"/>
    <property type="match status" value="1"/>
</dbReference>
<evidence type="ECO:0000313" key="7">
    <source>
        <dbReference type="EMBL" id="KAK7100696.1"/>
    </source>
</evidence>
<dbReference type="Proteomes" id="UP001374579">
    <property type="component" value="Unassembled WGS sequence"/>
</dbReference>
<protein>
    <submittedName>
        <fullName evidence="7">Uncharacterized protein</fullName>
    </submittedName>
</protein>
<dbReference type="GO" id="GO:0010436">
    <property type="term" value="F:carotenoid dioxygenase activity"/>
    <property type="evidence" value="ECO:0007669"/>
    <property type="project" value="TreeGrafter"/>
</dbReference>
<evidence type="ECO:0000256" key="2">
    <source>
        <dbReference type="ARBA" id="ARBA00022723"/>
    </source>
</evidence>
<dbReference type="InterPro" id="IPR004294">
    <property type="entry name" value="Carotenoid_Oase"/>
</dbReference>
<dbReference type="GO" id="GO:0046872">
    <property type="term" value="F:metal ion binding"/>
    <property type="evidence" value="ECO:0007669"/>
    <property type="project" value="UniProtKB-KW"/>
</dbReference>
<evidence type="ECO:0000313" key="8">
    <source>
        <dbReference type="Proteomes" id="UP001374579"/>
    </source>
</evidence>
<dbReference type="GO" id="GO:0042574">
    <property type="term" value="P:retinal metabolic process"/>
    <property type="evidence" value="ECO:0007669"/>
    <property type="project" value="TreeGrafter"/>
</dbReference>
<proteinExistence type="inferred from homology"/>
<gene>
    <name evidence="7" type="ORF">V1264_023603</name>
</gene>
<keyword evidence="4 5" id="KW-0408">Iron</keyword>
<feature type="binding site" evidence="5">
    <location>
        <position position="189"/>
    </location>
    <ligand>
        <name>Fe cation</name>
        <dbReference type="ChEBI" id="CHEBI:24875"/>
        <note>catalytic</note>
    </ligand>
</feature>
<evidence type="ECO:0000256" key="6">
    <source>
        <dbReference type="SAM" id="MobiDB-lite"/>
    </source>
</evidence>
<sequence>MAAKAEDDLDTTSEPLPQWMTLDKDSDTKTPVDTEVTGTIPKWLDGNLYRNGSGVYSVGDQQLDHLFDGFAVIHRFIIHDGEVKYQSRILDTDTWVKSCKANRLVVSQFAAYAYPDPCKGMFDKMTSYLLPLSADNMTDNTAVNIVEYGDKLYAMTETTLINEVDPQTLLRKTKVDLRDTVAVHIATAHPHFDTDGTMYNLGTCFNPTSAYSIVSIPPPQPGVDGAEAFKQATLLTAIPSRFNMHISYNHSFGMSENFFVVLEQPITLNILKVVTTNWRREGFASNFVKFPEETIAFNVIRRSDNSLLPVTFQADTTFCFHFVNCYEVEEHLVVDFCGYEDINIIDDLYLKNVMSAEYKAKIPPATFRRYVLPYNVTEAEDDVNLVQVAGSKATAYMKTPGIIHLTPDYITDDKIRLELPRINYQMCNGKKYRYAYGTSILMAEERLMKVDLEQRKIVEWNEVGYSPGEPVFVPKPGAKAEDDGVILSPVLSNLPNTPSYLLVLDAKTFKEVGRAIAPCDVKMAMSFHGSFVEGQDFGSKSSAPAESAHTD</sequence>
<evidence type="ECO:0000256" key="5">
    <source>
        <dbReference type="PIRSR" id="PIRSR604294-1"/>
    </source>
</evidence>
<dbReference type="GO" id="GO:0003834">
    <property type="term" value="F:beta-carotene 15,15'-dioxygenase activity"/>
    <property type="evidence" value="ECO:0007669"/>
    <property type="project" value="TreeGrafter"/>
</dbReference>
<accession>A0AAN9G9X1</accession>
<feature type="region of interest" description="Disordered" evidence="6">
    <location>
        <begin position="1"/>
        <end position="34"/>
    </location>
</feature>
<organism evidence="7 8">
    <name type="scientific">Littorina saxatilis</name>
    <dbReference type="NCBI Taxonomy" id="31220"/>
    <lineage>
        <taxon>Eukaryota</taxon>
        <taxon>Metazoa</taxon>
        <taxon>Spiralia</taxon>
        <taxon>Lophotrochozoa</taxon>
        <taxon>Mollusca</taxon>
        <taxon>Gastropoda</taxon>
        <taxon>Caenogastropoda</taxon>
        <taxon>Littorinimorpha</taxon>
        <taxon>Littorinoidea</taxon>
        <taxon>Littorinidae</taxon>
        <taxon>Littorina</taxon>
    </lineage>
</organism>
<evidence type="ECO:0000256" key="1">
    <source>
        <dbReference type="ARBA" id="ARBA00006787"/>
    </source>
</evidence>
<dbReference type="AlphaFoldDB" id="A0AAN9G9X1"/>
<comment type="caution">
    <text evidence="7">The sequence shown here is derived from an EMBL/GenBank/DDBJ whole genome shotgun (WGS) entry which is preliminary data.</text>
</comment>
<evidence type="ECO:0000256" key="4">
    <source>
        <dbReference type="ARBA" id="ARBA00023004"/>
    </source>
</evidence>
<keyword evidence="8" id="KW-1185">Reference proteome</keyword>
<dbReference type="GO" id="GO:0016121">
    <property type="term" value="P:carotene catabolic process"/>
    <property type="evidence" value="ECO:0007669"/>
    <property type="project" value="TreeGrafter"/>
</dbReference>
<comment type="similarity">
    <text evidence="1">Belongs to the carotenoid oxygenase family.</text>
</comment>
<dbReference type="EMBL" id="JBAMIC010000011">
    <property type="protein sequence ID" value="KAK7100696.1"/>
    <property type="molecule type" value="Genomic_DNA"/>
</dbReference>
<feature type="binding site" evidence="5">
    <location>
        <position position="528"/>
    </location>
    <ligand>
        <name>Fe cation</name>
        <dbReference type="ChEBI" id="CHEBI:24875"/>
        <note>catalytic</note>
    </ligand>
</feature>
<feature type="binding site" evidence="5">
    <location>
        <position position="321"/>
    </location>
    <ligand>
        <name>Fe cation</name>
        <dbReference type="ChEBI" id="CHEBI:24875"/>
        <note>catalytic</note>
    </ligand>
</feature>
<keyword evidence="2 5" id="KW-0479">Metal-binding</keyword>